<evidence type="ECO:0000256" key="1">
    <source>
        <dbReference type="ARBA" id="ARBA00009091"/>
    </source>
</evidence>
<keyword evidence="2" id="KW-0732">Signal</keyword>
<dbReference type="Gene3D" id="3.30.910.20">
    <property type="entry name" value="Skp domain"/>
    <property type="match status" value="1"/>
</dbReference>
<dbReference type="InterPro" id="IPR005632">
    <property type="entry name" value="Chaperone_Skp"/>
</dbReference>
<dbReference type="SUPFAM" id="SSF111384">
    <property type="entry name" value="OmpH-like"/>
    <property type="match status" value="1"/>
</dbReference>
<dbReference type="SMART" id="SM00935">
    <property type="entry name" value="OmpH"/>
    <property type="match status" value="1"/>
</dbReference>
<comment type="similarity">
    <text evidence="1">Belongs to the Skp family.</text>
</comment>
<name>A0A644W0F1_9ZZZZ</name>
<protein>
    <recommendedName>
        <fullName evidence="4">Chaperone protein Skp</fullName>
    </recommendedName>
</protein>
<proteinExistence type="inferred from homology"/>
<reference evidence="3" key="1">
    <citation type="submission" date="2019-08" db="EMBL/GenBank/DDBJ databases">
        <authorList>
            <person name="Kucharzyk K."/>
            <person name="Murdoch R.W."/>
            <person name="Higgins S."/>
            <person name="Loffler F."/>
        </authorList>
    </citation>
    <scope>NUCLEOTIDE SEQUENCE</scope>
</reference>
<organism evidence="3">
    <name type="scientific">bioreactor metagenome</name>
    <dbReference type="NCBI Taxonomy" id="1076179"/>
    <lineage>
        <taxon>unclassified sequences</taxon>
        <taxon>metagenomes</taxon>
        <taxon>ecological metagenomes</taxon>
    </lineage>
</organism>
<dbReference type="GO" id="GO:0050821">
    <property type="term" value="P:protein stabilization"/>
    <property type="evidence" value="ECO:0007669"/>
    <property type="project" value="TreeGrafter"/>
</dbReference>
<evidence type="ECO:0000313" key="3">
    <source>
        <dbReference type="EMBL" id="MPL97189.1"/>
    </source>
</evidence>
<dbReference type="InterPro" id="IPR024930">
    <property type="entry name" value="Skp_dom_sf"/>
</dbReference>
<comment type="caution">
    <text evidence="3">The sequence shown here is derived from an EMBL/GenBank/DDBJ whole genome shotgun (WGS) entry which is preliminary data.</text>
</comment>
<accession>A0A644W0F1</accession>
<dbReference type="PANTHER" id="PTHR35089">
    <property type="entry name" value="CHAPERONE PROTEIN SKP"/>
    <property type="match status" value="1"/>
</dbReference>
<dbReference type="EMBL" id="VSSQ01000544">
    <property type="protein sequence ID" value="MPL97189.1"/>
    <property type="molecule type" value="Genomic_DNA"/>
</dbReference>
<dbReference type="AlphaFoldDB" id="A0A644W0F1"/>
<evidence type="ECO:0000256" key="2">
    <source>
        <dbReference type="ARBA" id="ARBA00022729"/>
    </source>
</evidence>
<gene>
    <name evidence="3" type="ORF">SDC9_43377</name>
</gene>
<dbReference type="Pfam" id="PF03938">
    <property type="entry name" value="OmpH"/>
    <property type="match status" value="1"/>
</dbReference>
<sequence>MKKQILSLLVAVLVCVGFAGVLSPKTVLAADTIGFVNVQRVFASYPDISSARAAIGLEQKKAQEEFQSKAAGLDDEGKRALDKTLTERIAQREDELMGPIQKKILAAINKVAKAQGISTVFDSAAIVTGGKDITKDVIDVISK</sequence>
<dbReference type="GO" id="GO:0051082">
    <property type="term" value="F:unfolded protein binding"/>
    <property type="evidence" value="ECO:0007669"/>
    <property type="project" value="InterPro"/>
</dbReference>
<evidence type="ECO:0008006" key="4">
    <source>
        <dbReference type="Google" id="ProtNLM"/>
    </source>
</evidence>
<dbReference type="PANTHER" id="PTHR35089:SF1">
    <property type="entry name" value="CHAPERONE PROTEIN SKP"/>
    <property type="match status" value="1"/>
</dbReference>
<dbReference type="GO" id="GO:0005829">
    <property type="term" value="C:cytosol"/>
    <property type="evidence" value="ECO:0007669"/>
    <property type="project" value="TreeGrafter"/>
</dbReference>